<organism evidence="9 10">
    <name type="scientific">Porites lobata</name>
    <dbReference type="NCBI Taxonomy" id="104759"/>
    <lineage>
        <taxon>Eukaryota</taxon>
        <taxon>Metazoa</taxon>
        <taxon>Cnidaria</taxon>
        <taxon>Anthozoa</taxon>
        <taxon>Hexacorallia</taxon>
        <taxon>Scleractinia</taxon>
        <taxon>Fungiina</taxon>
        <taxon>Poritidae</taxon>
        <taxon>Porites</taxon>
    </lineage>
</organism>
<dbReference type="Gene3D" id="6.10.130.30">
    <property type="match status" value="1"/>
</dbReference>
<evidence type="ECO:0000256" key="8">
    <source>
        <dbReference type="ARBA" id="ARBA00047146"/>
    </source>
</evidence>
<keyword evidence="10" id="KW-1185">Reference proteome</keyword>
<comment type="subcellular location">
    <subcellularLocation>
        <location evidence="1">Nucleus</location>
    </subcellularLocation>
</comment>
<evidence type="ECO:0000256" key="5">
    <source>
        <dbReference type="ARBA" id="ARBA00023125"/>
    </source>
</evidence>
<dbReference type="Pfam" id="PF09415">
    <property type="entry name" value="CENP-X"/>
    <property type="match status" value="1"/>
</dbReference>
<protein>
    <recommendedName>
        <fullName evidence="3">Centromere protein X</fullName>
    </recommendedName>
</protein>
<accession>A0ABN8PGT4</accession>
<evidence type="ECO:0000256" key="4">
    <source>
        <dbReference type="ARBA" id="ARBA00022763"/>
    </source>
</evidence>
<dbReference type="EMBL" id="CALNXK010000071">
    <property type="protein sequence ID" value="CAH3143505.1"/>
    <property type="molecule type" value="Genomic_DNA"/>
</dbReference>
<dbReference type="InterPro" id="IPR009072">
    <property type="entry name" value="Histone-fold"/>
</dbReference>
<evidence type="ECO:0000256" key="3">
    <source>
        <dbReference type="ARBA" id="ARBA00016388"/>
    </source>
</evidence>
<comment type="subunit">
    <text evidence="8">Heterodimer with CENPX, sometimes called MHF; this interaction stabilizes both partners. MHF heterodimers can assemble to form tetrameric structures. MHF also coassemble with CENPT-CENPW heterodimers at centromeres to form the tetrameric CENP-T-W-S-X complex. Forms a discrete complex with FANCM and CENPX, called FANCM-MHF; this interaction, probably mediated by direct binding between CENPS and FANCM, leads to synergistic activation of double-stranded DNA binding and strongly stimulates FANCM-mediated DNA remodeling. Recruited by FANCM to the Fanconi anemia (FA) core complex, which consists of CENPS, CENPX, FANCA, FANCB, FANCC, FANCE, FANCF, FANCG, FANCL, FANCM, FAAP24 and FAAP100. The FA core complex associates with Bloom syndrome (BLM) complex, which consists of at least BLM, DNA topoisomerase 3-alpha (TOP3A), RMI1/BLAP75, RPA1/RPA70 and RPA2/RPA32. The super complex between FA and BLM is called BRAFT.</text>
</comment>
<sequence length="118" mass="13479">MDNPTFKSETVNKLLLNFFRDKQKTKCNGDALKLMTELLRIFIAEGAARAAQQAKVESSPTVETDHLEKILPQLRWEIYLLSPVRVPLARLTSVNLLIGQETSFRCPSFRPDGTRFTR</sequence>
<gene>
    <name evidence="9" type="ORF">PLOB_00043451</name>
</gene>
<evidence type="ECO:0000256" key="1">
    <source>
        <dbReference type="ARBA" id="ARBA00004123"/>
    </source>
</evidence>
<evidence type="ECO:0000256" key="2">
    <source>
        <dbReference type="ARBA" id="ARBA00009359"/>
    </source>
</evidence>
<evidence type="ECO:0000313" key="9">
    <source>
        <dbReference type="EMBL" id="CAH3143505.1"/>
    </source>
</evidence>
<comment type="caution">
    <text evidence="9">The sequence shown here is derived from an EMBL/GenBank/DDBJ whole genome shotgun (WGS) entry which is preliminary data.</text>
</comment>
<dbReference type="Gene3D" id="1.20.5.4980">
    <property type="match status" value="1"/>
</dbReference>
<dbReference type="Proteomes" id="UP001159405">
    <property type="component" value="Unassembled WGS sequence"/>
</dbReference>
<name>A0ABN8PGT4_9CNID</name>
<keyword evidence="5" id="KW-0238">DNA-binding</keyword>
<keyword evidence="6" id="KW-0234">DNA repair</keyword>
<evidence type="ECO:0000256" key="7">
    <source>
        <dbReference type="ARBA" id="ARBA00023242"/>
    </source>
</evidence>
<keyword evidence="7" id="KW-0539">Nucleus</keyword>
<dbReference type="PANTHER" id="PTHR28680:SF1">
    <property type="entry name" value="CENTROMERE PROTEIN X"/>
    <property type="match status" value="1"/>
</dbReference>
<proteinExistence type="inferred from homology"/>
<dbReference type="PANTHER" id="PTHR28680">
    <property type="entry name" value="CENTROMERE PROTEIN X"/>
    <property type="match status" value="1"/>
</dbReference>
<evidence type="ECO:0000313" key="10">
    <source>
        <dbReference type="Proteomes" id="UP001159405"/>
    </source>
</evidence>
<comment type="similarity">
    <text evidence="2">Belongs to the CENP-X/MHF2 family.</text>
</comment>
<dbReference type="SUPFAM" id="SSF47113">
    <property type="entry name" value="Histone-fold"/>
    <property type="match status" value="1"/>
</dbReference>
<dbReference type="InterPro" id="IPR018552">
    <property type="entry name" value="CENP-X"/>
</dbReference>
<reference evidence="9 10" key="1">
    <citation type="submission" date="2022-05" db="EMBL/GenBank/DDBJ databases">
        <authorList>
            <consortium name="Genoscope - CEA"/>
            <person name="William W."/>
        </authorList>
    </citation>
    <scope>NUCLEOTIDE SEQUENCE [LARGE SCALE GENOMIC DNA]</scope>
</reference>
<dbReference type="CDD" id="cd22921">
    <property type="entry name" value="HFD_CENP-X"/>
    <property type="match status" value="1"/>
</dbReference>
<evidence type="ECO:0000256" key="6">
    <source>
        <dbReference type="ARBA" id="ARBA00023204"/>
    </source>
</evidence>
<keyword evidence="4" id="KW-0227">DNA damage</keyword>